<dbReference type="Proteomes" id="UP000179118">
    <property type="component" value="Unassembled WGS sequence"/>
</dbReference>
<keyword evidence="1" id="KW-1133">Transmembrane helix</keyword>
<evidence type="ECO:0000313" key="2">
    <source>
        <dbReference type="EMBL" id="OHA81640.1"/>
    </source>
</evidence>
<keyword evidence="1" id="KW-0472">Membrane</keyword>
<organism evidence="2 3">
    <name type="scientific">Candidatus Yonathbacteria bacterium RIFCSPHIGHO2_02_FULL_44_14</name>
    <dbReference type="NCBI Taxonomy" id="1802724"/>
    <lineage>
        <taxon>Bacteria</taxon>
        <taxon>Candidatus Yonathiibacteriota</taxon>
    </lineage>
</organism>
<feature type="transmembrane region" description="Helical" evidence="1">
    <location>
        <begin position="123"/>
        <end position="148"/>
    </location>
</feature>
<evidence type="ECO:0008006" key="4">
    <source>
        <dbReference type="Google" id="ProtNLM"/>
    </source>
</evidence>
<accession>A0A1G2S959</accession>
<protein>
    <recommendedName>
        <fullName evidence="4">DUF2269 domain-containing protein</fullName>
    </recommendedName>
</protein>
<evidence type="ECO:0000313" key="3">
    <source>
        <dbReference type="Proteomes" id="UP000179118"/>
    </source>
</evidence>
<feature type="transmembrane region" description="Helical" evidence="1">
    <location>
        <begin position="43"/>
        <end position="63"/>
    </location>
</feature>
<gene>
    <name evidence="2" type="ORF">A3D51_02605</name>
</gene>
<comment type="caution">
    <text evidence="2">The sequence shown here is derived from an EMBL/GenBank/DDBJ whole genome shotgun (WGS) entry which is preliminary data.</text>
</comment>
<name>A0A1G2S959_9BACT</name>
<evidence type="ECO:0000256" key="1">
    <source>
        <dbReference type="SAM" id="Phobius"/>
    </source>
</evidence>
<feature type="transmembrane region" description="Helical" evidence="1">
    <location>
        <begin position="6"/>
        <end position="31"/>
    </location>
</feature>
<reference evidence="2 3" key="1">
    <citation type="journal article" date="2016" name="Nat. Commun.">
        <title>Thousands of microbial genomes shed light on interconnected biogeochemical processes in an aquifer system.</title>
        <authorList>
            <person name="Anantharaman K."/>
            <person name="Brown C.T."/>
            <person name="Hug L.A."/>
            <person name="Sharon I."/>
            <person name="Castelle C.J."/>
            <person name="Probst A.J."/>
            <person name="Thomas B.C."/>
            <person name="Singh A."/>
            <person name="Wilkins M.J."/>
            <person name="Karaoz U."/>
            <person name="Brodie E.L."/>
            <person name="Williams K.H."/>
            <person name="Hubbard S.S."/>
            <person name="Banfield J.F."/>
        </authorList>
    </citation>
    <scope>NUCLEOTIDE SEQUENCE [LARGE SCALE GENOMIC DNA]</scope>
</reference>
<keyword evidence="1" id="KW-0812">Transmembrane</keyword>
<dbReference type="EMBL" id="MHUT01000006">
    <property type="protein sequence ID" value="OHA81640.1"/>
    <property type="molecule type" value="Genomic_DNA"/>
</dbReference>
<dbReference type="AlphaFoldDB" id="A0A1G2S959"/>
<proteinExistence type="predicted"/>
<feature type="transmembrane region" description="Helical" evidence="1">
    <location>
        <begin position="93"/>
        <end position="111"/>
    </location>
</feature>
<sequence length="150" mass="16655">MTAPLTYALIAHVLVGVLAIGLTHLVFMHFLRKTPSWKYLRSLAGWATIGFLGSWASGAYYYVVYYGKAVKPVILKGAYPWAHQVIMEAKEHIFIMLPFMSLALWFLILVLEKQQDDKIKKAVRNLALTILLFGAFIAGAGIIISGAARS</sequence>